<dbReference type="InterPro" id="IPR002035">
    <property type="entry name" value="VWF_A"/>
</dbReference>
<organism evidence="2 3">
    <name type="scientific">Fasciola hepatica</name>
    <name type="common">Liver fluke</name>
    <dbReference type="NCBI Taxonomy" id="6192"/>
    <lineage>
        <taxon>Eukaryota</taxon>
        <taxon>Metazoa</taxon>
        <taxon>Spiralia</taxon>
        <taxon>Lophotrochozoa</taxon>
        <taxon>Platyhelminthes</taxon>
        <taxon>Trematoda</taxon>
        <taxon>Digenea</taxon>
        <taxon>Plagiorchiida</taxon>
        <taxon>Echinostomata</taxon>
        <taxon>Echinostomatoidea</taxon>
        <taxon>Fasciolidae</taxon>
        <taxon>Fasciola</taxon>
    </lineage>
</organism>
<dbReference type="Proteomes" id="UP000230066">
    <property type="component" value="Unassembled WGS sequence"/>
</dbReference>
<evidence type="ECO:0000313" key="2">
    <source>
        <dbReference type="EMBL" id="THD19133.1"/>
    </source>
</evidence>
<dbReference type="Gene3D" id="3.40.50.410">
    <property type="entry name" value="von Willebrand factor, type A domain"/>
    <property type="match status" value="1"/>
</dbReference>
<reference evidence="2" key="1">
    <citation type="submission" date="2019-03" db="EMBL/GenBank/DDBJ databases">
        <title>Improved annotation for the trematode Fasciola hepatica.</title>
        <authorList>
            <person name="Choi Y.-J."/>
            <person name="Martin J."/>
            <person name="Mitreva M."/>
        </authorList>
    </citation>
    <scope>NUCLEOTIDE SEQUENCE [LARGE SCALE GENOMIC DNA]</scope>
</reference>
<proteinExistence type="predicted"/>
<evidence type="ECO:0000313" key="3">
    <source>
        <dbReference type="Proteomes" id="UP000230066"/>
    </source>
</evidence>
<dbReference type="PROSITE" id="PS51468">
    <property type="entry name" value="VIT"/>
    <property type="match status" value="1"/>
</dbReference>
<protein>
    <recommendedName>
        <fullName evidence="1">VIT domain-containing protein</fullName>
    </recommendedName>
</protein>
<accession>A0A4E0QVP0</accession>
<gene>
    <name evidence="2" type="ORF">D915_010177</name>
</gene>
<dbReference type="InterPro" id="IPR013694">
    <property type="entry name" value="VIT"/>
</dbReference>
<dbReference type="Pfam" id="PF13768">
    <property type="entry name" value="VWA_3"/>
    <property type="match status" value="1"/>
</dbReference>
<keyword evidence="3" id="KW-1185">Reference proteome</keyword>
<feature type="domain" description="VIT" evidence="1">
    <location>
        <begin position="7"/>
        <end position="136"/>
    </location>
</feature>
<dbReference type="SMART" id="SM00609">
    <property type="entry name" value="VIT"/>
    <property type="match status" value="1"/>
</dbReference>
<dbReference type="Pfam" id="PF08487">
    <property type="entry name" value="VIT"/>
    <property type="match status" value="1"/>
</dbReference>
<dbReference type="AlphaFoldDB" id="A0A4E0QVP0"/>
<dbReference type="EMBL" id="JXXN02007270">
    <property type="protein sequence ID" value="THD19133.1"/>
    <property type="molecule type" value="Genomic_DNA"/>
</dbReference>
<dbReference type="SUPFAM" id="SSF53300">
    <property type="entry name" value="vWA-like"/>
    <property type="match status" value="1"/>
</dbReference>
<dbReference type="PANTHER" id="PTHR45737:SF6">
    <property type="entry name" value="VON WILLEBRAND FACTOR A DOMAIN-CONTAINING PROTEIN 5A"/>
    <property type="match status" value="1"/>
</dbReference>
<sequence length="357" mass="39670">MSEAGNTKVGLVCAGGEEEHVSLSRVSVSCTVTNLTANVCTTCIYKNNADHPVEAKYVFPLNDVAVYSFEARMGDYRLVAKCRPRQEAKVMYDEALAIGHTTFMAEQDEHNDDLFQMRLGNIPSQATVFIVLKYVGHLDVENVVVDKKKHSRAIFTLPAALTPRYKPDYNKGKEGYENGSVSGGICPYTIKFSANVMMSLKIVSVSAPDDVYNVEWDSFDHKKAKVVLLSEFEADHDLQMTILTEGIIGSFAAVEMGGTNEPNILGMACIMAQFMPDFSSIGKTQDTNSEVIFIVDRSAYMYGQNIKFAAESLLLMLKSLPKGCRFQIISYGDMHTTLFPHFSTVQHDMVFYPMQTC</sequence>
<dbReference type="PANTHER" id="PTHR45737">
    <property type="entry name" value="VON WILLEBRAND FACTOR A DOMAIN-CONTAINING PROTEIN 5A"/>
    <property type="match status" value="1"/>
</dbReference>
<dbReference type="InterPro" id="IPR036465">
    <property type="entry name" value="vWFA_dom_sf"/>
</dbReference>
<evidence type="ECO:0000259" key="1">
    <source>
        <dbReference type="PROSITE" id="PS51468"/>
    </source>
</evidence>
<name>A0A4E0QVP0_FASHE</name>
<comment type="caution">
    <text evidence="2">The sequence shown here is derived from an EMBL/GenBank/DDBJ whole genome shotgun (WGS) entry which is preliminary data.</text>
</comment>